<sequence length="102" mass="10689">MSTQPPPAPARETRRLRVYGVVQGVGFRWSLCAEAQALGLVGWVRNRRDGSVEALAQGEAAAVAALVAWAHRGPPAARVSAVETEATAADPALTDFVQLPTA</sequence>
<dbReference type="Pfam" id="PF00708">
    <property type="entry name" value="Acylphosphatase"/>
    <property type="match status" value="1"/>
</dbReference>
<proteinExistence type="inferred from homology"/>
<dbReference type="GO" id="GO:0003998">
    <property type="term" value="F:acylphosphatase activity"/>
    <property type="evidence" value="ECO:0007669"/>
    <property type="project" value="UniProtKB-EC"/>
</dbReference>
<keyword evidence="9" id="KW-1185">Reference proteome</keyword>
<feature type="domain" description="Acylphosphatase-like" evidence="7">
    <location>
        <begin position="13"/>
        <end position="100"/>
    </location>
</feature>
<evidence type="ECO:0000256" key="6">
    <source>
        <dbReference type="RuleBase" id="RU004168"/>
    </source>
</evidence>
<gene>
    <name evidence="8" type="ORF">IWH25_00465</name>
</gene>
<reference evidence="8" key="1">
    <citation type="submission" date="2020-11" db="EMBL/GenBank/DDBJ databases">
        <title>Azospira restricta DSM 18626 genome sequence.</title>
        <authorList>
            <person name="Moe W.M."/>
        </authorList>
    </citation>
    <scope>NUCLEOTIDE SEQUENCE</scope>
    <source>
        <strain evidence="8">DSM 18626</strain>
    </source>
</reference>
<evidence type="ECO:0000256" key="4">
    <source>
        <dbReference type="PROSITE-ProRule" id="PRU00520"/>
    </source>
</evidence>
<dbReference type="InterPro" id="IPR036046">
    <property type="entry name" value="Acylphosphatase-like_dom_sf"/>
</dbReference>
<dbReference type="PROSITE" id="PS00151">
    <property type="entry name" value="ACYLPHOSPHATASE_2"/>
    <property type="match status" value="1"/>
</dbReference>
<comment type="catalytic activity">
    <reaction evidence="3 4 5">
        <text>an acyl phosphate + H2O = a carboxylate + phosphate + H(+)</text>
        <dbReference type="Rhea" id="RHEA:14965"/>
        <dbReference type="ChEBI" id="CHEBI:15377"/>
        <dbReference type="ChEBI" id="CHEBI:15378"/>
        <dbReference type="ChEBI" id="CHEBI:29067"/>
        <dbReference type="ChEBI" id="CHEBI:43474"/>
        <dbReference type="ChEBI" id="CHEBI:59918"/>
        <dbReference type="EC" id="3.6.1.7"/>
    </reaction>
</comment>
<evidence type="ECO:0000259" key="7">
    <source>
        <dbReference type="PROSITE" id="PS51160"/>
    </source>
</evidence>
<evidence type="ECO:0000256" key="5">
    <source>
        <dbReference type="RuleBase" id="RU000553"/>
    </source>
</evidence>
<name>A0A974SP68_9RHOO</name>
<dbReference type="Proteomes" id="UP000663444">
    <property type="component" value="Chromosome"/>
</dbReference>
<dbReference type="InterPro" id="IPR020456">
    <property type="entry name" value="Acylphosphatase"/>
</dbReference>
<protein>
    <recommendedName>
        <fullName evidence="2 4">Acylphosphatase</fullName>
        <ecNumber evidence="2 4">3.6.1.7</ecNumber>
    </recommendedName>
</protein>
<dbReference type="RefSeq" id="WP_203387401.1">
    <property type="nucleotide sequence ID" value="NZ_CP064781.1"/>
</dbReference>
<dbReference type="SUPFAM" id="SSF54975">
    <property type="entry name" value="Acylphosphatase/BLUF domain-like"/>
    <property type="match status" value="1"/>
</dbReference>
<evidence type="ECO:0000313" key="9">
    <source>
        <dbReference type="Proteomes" id="UP000663444"/>
    </source>
</evidence>
<dbReference type="EC" id="3.6.1.7" evidence="2 4"/>
<dbReference type="AlphaFoldDB" id="A0A974SP68"/>
<evidence type="ECO:0000256" key="2">
    <source>
        <dbReference type="ARBA" id="ARBA00012150"/>
    </source>
</evidence>
<evidence type="ECO:0000256" key="1">
    <source>
        <dbReference type="ARBA" id="ARBA00005614"/>
    </source>
</evidence>
<dbReference type="PROSITE" id="PS51160">
    <property type="entry name" value="ACYLPHOSPHATASE_3"/>
    <property type="match status" value="1"/>
</dbReference>
<keyword evidence="4 5" id="KW-0378">Hydrolase</keyword>
<evidence type="ECO:0000256" key="3">
    <source>
        <dbReference type="ARBA" id="ARBA00047645"/>
    </source>
</evidence>
<dbReference type="InterPro" id="IPR017968">
    <property type="entry name" value="Acylphosphatase_CS"/>
</dbReference>
<dbReference type="Gene3D" id="3.30.70.100">
    <property type="match status" value="1"/>
</dbReference>
<comment type="similarity">
    <text evidence="1 6">Belongs to the acylphosphatase family.</text>
</comment>
<dbReference type="EMBL" id="CP064781">
    <property type="protein sequence ID" value="QRJ63869.1"/>
    <property type="molecule type" value="Genomic_DNA"/>
</dbReference>
<feature type="active site" evidence="4">
    <location>
        <position position="46"/>
    </location>
</feature>
<organism evidence="8 9">
    <name type="scientific">Azospira restricta</name>
    <dbReference type="NCBI Taxonomy" id="404405"/>
    <lineage>
        <taxon>Bacteria</taxon>
        <taxon>Pseudomonadati</taxon>
        <taxon>Pseudomonadota</taxon>
        <taxon>Betaproteobacteria</taxon>
        <taxon>Rhodocyclales</taxon>
        <taxon>Rhodocyclaceae</taxon>
        <taxon>Azospira</taxon>
    </lineage>
</organism>
<dbReference type="InterPro" id="IPR001792">
    <property type="entry name" value="Acylphosphatase-like_dom"/>
</dbReference>
<dbReference type="PROSITE" id="PS00150">
    <property type="entry name" value="ACYLPHOSPHATASE_1"/>
    <property type="match status" value="1"/>
</dbReference>
<dbReference type="PANTHER" id="PTHR47268">
    <property type="entry name" value="ACYLPHOSPHATASE"/>
    <property type="match status" value="1"/>
</dbReference>
<dbReference type="KEGG" id="ares:IWH25_00465"/>
<dbReference type="PRINTS" id="PR00112">
    <property type="entry name" value="ACYLPHPHTASE"/>
</dbReference>
<evidence type="ECO:0000313" key="8">
    <source>
        <dbReference type="EMBL" id="QRJ63869.1"/>
    </source>
</evidence>
<feature type="active site" evidence="4">
    <location>
        <position position="28"/>
    </location>
</feature>
<dbReference type="PANTHER" id="PTHR47268:SF4">
    <property type="entry name" value="ACYLPHOSPHATASE"/>
    <property type="match status" value="1"/>
</dbReference>
<accession>A0A974SP68</accession>